<evidence type="ECO:0000256" key="1">
    <source>
        <dbReference type="SAM" id="Coils"/>
    </source>
</evidence>
<feature type="compositionally biased region" description="Basic and acidic residues" evidence="2">
    <location>
        <begin position="186"/>
        <end position="209"/>
    </location>
</feature>
<dbReference type="AlphaFoldDB" id="A0A3E3EE38"/>
<evidence type="ECO:0000256" key="3">
    <source>
        <dbReference type="SAM" id="Phobius"/>
    </source>
</evidence>
<feature type="region of interest" description="Disordered" evidence="2">
    <location>
        <begin position="167"/>
        <end position="213"/>
    </location>
</feature>
<keyword evidence="3" id="KW-0472">Membrane</keyword>
<name>A0A3E3EE38_9FIRM</name>
<dbReference type="InterPro" id="IPR050400">
    <property type="entry name" value="Bact_Cytoskel_RodZ"/>
</dbReference>
<protein>
    <submittedName>
        <fullName evidence="5">Transcriptional regulator</fullName>
    </submittedName>
</protein>
<comment type="caution">
    <text evidence="5">The sequence shown here is derived from an EMBL/GenBank/DDBJ whole genome shotgun (WGS) entry which is preliminary data.</text>
</comment>
<dbReference type="CDD" id="cd00093">
    <property type="entry name" value="HTH_XRE"/>
    <property type="match status" value="1"/>
</dbReference>
<sequence length="330" mass="37714">MENISEHVRREREARGVTIEELAKGTFISVAVLKDIESGKFDKYKGDELYLKMYLRKIAKYLGLEEKELDAEFEALTQEIQLEEIRQEDLNKRLVEENKKNITISGKVSDTFKGLKNVKPKKSISNKRVYEDRYLLRYFKYALVGVVCVAIIFVVWYAIVAGRSNTEAPDFKDNNTPTVEGNNDAGKQDSDDNKNSNTDDKNEDDKKAETPTVEITKNGELDYSIKLDPSMTTFKFKMEFVGRTWSQLNVNGSDYSGFKSGIYNNANKSNATDAAPEIVELDIPVENFQNLELKLGYFMGHRFYINDQPLEIDASEYDGGNHTLKITRVQ</sequence>
<feature type="transmembrane region" description="Helical" evidence="3">
    <location>
        <begin position="138"/>
        <end position="159"/>
    </location>
</feature>
<organism evidence="5 6">
    <name type="scientific">Thomasclavelia ramosa</name>
    <dbReference type="NCBI Taxonomy" id="1547"/>
    <lineage>
        <taxon>Bacteria</taxon>
        <taxon>Bacillati</taxon>
        <taxon>Bacillota</taxon>
        <taxon>Erysipelotrichia</taxon>
        <taxon>Erysipelotrichales</taxon>
        <taxon>Coprobacillaceae</taxon>
        <taxon>Thomasclavelia</taxon>
    </lineage>
</organism>
<evidence type="ECO:0000256" key="2">
    <source>
        <dbReference type="SAM" id="MobiDB-lite"/>
    </source>
</evidence>
<feature type="coiled-coil region" evidence="1">
    <location>
        <begin position="66"/>
        <end position="100"/>
    </location>
</feature>
<proteinExistence type="predicted"/>
<dbReference type="PANTHER" id="PTHR34475">
    <property type="match status" value="1"/>
</dbReference>
<dbReference type="SUPFAM" id="SSF47413">
    <property type="entry name" value="lambda repressor-like DNA-binding domains"/>
    <property type="match status" value="1"/>
</dbReference>
<reference evidence="5 6" key="1">
    <citation type="submission" date="2018-08" db="EMBL/GenBank/DDBJ databases">
        <title>A genome reference for cultivated species of the human gut microbiota.</title>
        <authorList>
            <person name="Zou Y."/>
            <person name="Xue W."/>
            <person name="Luo G."/>
        </authorList>
    </citation>
    <scope>NUCLEOTIDE SEQUENCE [LARGE SCALE GENOMIC DNA]</scope>
    <source>
        <strain evidence="5 6">OM06-4</strain>
    </source>
</reference>
<dbReference type="Pfam" id="PF13413">
    <property type="entry name" value="HTH_25"/>
    <property type="match status" value="1"/>
</dbReference>
<dbReference type="SMART" id="SM00530">
    <property type="entry name" value="HTH_XRE"/>
    <property type="match status" value="1"/>
</dbReference>
<dbReference type="GO" id="GO:0003677">
    <property type="term" value="F:DNA binding"/>
    <property type="evidence" value="ECO:0007669"/>
    <property type="project" value="InterPro"/>
</dbReference>
<dbReference type="RefSeq" id="WP_117581126.1">
    <property type="nucleotide sequence ID" value="NZ_QUSL01000008.1"/>
</dbReference>
<keyword evidence="3" id="KW-0812">Transmembrane</keyword>
<keyword evidence="1" id="KW-0175">Coiled coil</keyword>
<dbReference type="PANTHER" id="PTHR34475:SF1">
    <property type="entry name" value="CYTOSKELETON PROTEIN RODZ"/>
    <property type="match status" value="1"/>
</dbReference>
<feature type="domain" description="HTH cro/C1-type" evidence="4">
    <location>
        <begin position="8"/>
        <end position="69"/>
    </location>
</feature>
<dbReference type="PROSITE" id="PS50943">
    <property type="entry name" value="HTH_CROC1"/>
    <property type="match status" value="1"/>
</dbReference>
<evidence type="ECO:0000313" key="5">
    <source>
        <dbReference type="EMBL" id="RGD86167.1"/>
    </source>
</evidence>
<dbReference type="InterPro" id="IPR001387">
    <property type="entry name" value="Cro/C1-type_HTH"/>
</dbReference>
<dbReference type="Proteomes" id="UP000261032">
    <property type="component" value="Unassembled WGS sequence"/>
</dbReference>
<dbReference type="Gene3D" id="1.10.260.40">
    <property type="entry name" value="lambda repressor-like DNA-binding domains"/>
    <property type="match status" value="1"/>
</dbReference>
<gene>
    <name evidence="5" type="ORF">DXB93_07155</name>
</gene>
<evidence type="ECO:0000259" key="4">
    <source>
        <dbReference type="PROSITE" id="PS50943"/>
    </source>
</evidence>
<accession>A0A3E3EE38</accession>
<keyword evidence="3" id="KW-1133">Transmembrane helix</keyword>
<dbReference type="EMBL" id="QUSL01000008">
    <property type="protein sequence ID" value="RGD86167.1"/>
    <property type="molecule type" value="Genomic_DNA"/>
</dbReference>
<dbReference type="InterPro" id="IPR010982">
    <property type="entry name" value="Lambda_DNA-bd_dom_sf"/>
</dbReference>
<evidence type="ECO:0000313" key="6">
    <source>
        <dbReference type="Proteomes" id="UP000261032"/>
    </source>
</evidence>